<dbReference type="Gene3D" id="2.120.10.80">
    <property type="entry name" value="Kelch-type beta propeller"/>
    <property type="match status" value="1"/>
</dbReference>
<evidence type="ECO:0000313" key="2">
    <source>
        <dbReference type="EMBL" id="CAG5110233.1"/>
    </source>
</evidence>
<gene>
    <name evidence="2" type="ORF">OKIOD_LOCUS13418</name>
</gene>
<name>A0ABN7SY37_OIKDI</name>
<protein>
    <submittedName>
        <fullName evidence="2">Oidioi.mRNA.OKI2018_I69.chr2.g4653.t1.cds</fullName>
    </submittedName>
</protein>
<dbReference type="EMBL" id="OU015567">
    <property type="protein sequence ID" value="CAG5110233.1"/>
    <property type="molecule type" value="Genomic_DNA"/>
</dbReference>
<evidence type="ECO:0000256" key="1">
    <source>
        <dbReference type="SAM" id="MobiDB-lite"/>
    </source>
</evidence>
<reference evidence="2 3" key="1">
    <citation type="submission" date="2021-04" db="EMBL/GenBank/DDBJ databases">
        <authorList>
            <person name="Bliznina A."/>
        </authorList>
    </citation>
    <scope>NUCLEOTIDE SEQUENCE [LARGE SCALE GENOMIC DNA]</scope>
</reference>
<sequence length="246" mass="27181">MLERGHSALAIDDGSKALVCFGFPNGPTYDYNDWFKCDIFECSSPENCSTTPTFSSLHPHYAGGLGSHMGEPVTVGTSSRAESPEDPLVDSREQYKIAEKLTEDGWIRIENHPVGSDGHSFLTLPSGKLLLLGGVVRVEGYDRDLQDEIYELDLHEYWNVVGKLQEFIYGGSSMLVDNSIFLFPGQCPDGSCPIQRLDLVDEAIDSVDIIGNHTFEPEGWGASYFPQLFYTEQLDACVAPSDVEEI</sequence>
<accession>A0ABN7SY37</accession>
<dbReference type="SUPFAM" id="SSF117281">
    <property type="entry name" value="Kelch motif"/>
    <property type="match status" value="1"/>
</dbReference>
<organism evidence="2 3">
    <name type="scientific">Oikopleura dioica</name>
    <name type="common">Tunicate</name>
    <dbReference type="NCBI Taxonomy" id="34765"/>
    <lineage>
        <taxon>Eukaryota</taxon>
        <taxon>Metazoa</taxon>
        <taxon>Chordata</taxon>
        <taxon>Tunicata</taxon>
        <taxon>Appendicularia</taxon>
        <taxon>Copelata</taxon>
        <taxon>Oikopleuridae</taxon>
        <taxon>Oikopleura</taxon>
    </lineage>
</organism>
<keyword evidence="3" id="KW-1185">Reference proteome</keyword>
<proteinExistence type="predicted"/>
<feature type="region of interest" description="Disordered" evidence="1">
    <location>
        <begin position="68"/>
        <end position="87"/>
    </location>
</feature>
<evidence type="ECO:0000313" key="3">
    <source>
        <dbReference type="Proteomes" id="UP001158576"/>
    </source>
</evidence>
<dbReference type="Proteomes" id="UP001158576">
    <property type="component" value="Chromosome 2"/>
</dbReference>
<dbReference type="InterPro" id="IPR015915">
    <property type="entry name" value="Kelch-typ_b-propeller"/>
</dbReference>